<dbReference type="InterPro" id="IPR042122">
    <property type="entry name" value="Ser_AcTrfase_N_sf"/>
</dbReference>
<dbReference type="InterPro" id="IPR053376">
    <property type="entry name" value="Serine_acetyltransferase"/>
</dbReference>
<dbReference type="FunFam" id="2.160.10.10:FF:000007">
    <property type="entry name" value="Serine acetyltransferase"/>
    <property type="match status" value="1"/>
</dbReference>
<dbReference type="GO" id="GO:0006535">
    <property type="term" value="P:cysteine biosynthetic process from serine"/>
    <property type="evidence" value="ECO:0007669"/>
    <property type="project" value="InterPro"/>
</dbReference>
<dbReference type="GO" id="GO:0005737">
    <property type="term" value="C:cytoplasm"/>
    <property type="evidence" value="ECO:0007669"/>
    <property type="project" value="InterPro"/>
</dbReference>
<keyword evidence="5 7" id="KW-0012">Acyltransferase</keyword>
<evidence type="ECO:0000256" key="1">
    <source>
        <dbReference type="ARBA" id="ARBA00007274"/>
    </source>
</evidence>
<dbReference type="Gene3D" id="2.160.10.10">
    <property type="entry name" value="Hexapeptide repeat proteins"/>
    <property type="match status" value="1"/>
</dbReference>
<name>A0AA48GIJ4_9BACT</name>
<dbReference type="SUPFAM" id="SSF51161">
    <property type="entry name" value="Trimeric LpxA-like enzymes"/>
    <property type="match status" value="1"/>
</dbReference>
<dbReference type="KEGG" id="msil:METEAL_08380"/>
<evidence type="ECO:0000256" key="2">
    <source>
        <dbReference type="ARBA" id="ARBA00022605"/>
    </source>
</evidence>
<evidence type="ECO:0000256" key="5">
    <source>
        <dbReference type="ARBA" id="ARBA00023315"/>
    </source>
</evidence>
<dbReference type="InterPro" id="IPR005881">
    <property type="entry name" value="Ser_O-AcTrfase"/>
</dbReference>
<dbReference type="PANTHER" id="PTHR42811">
    <property type="entry name" value="SERINE ACETYLTRANSFERASE"/>
    <property type="match status" value="1"/>
</dbReference>
<keyword evidence="9" id="KW-1185">Reference proteome</keyword>
<reference evidence="9" key="1">
    <citation type="journal article" date="2023" name="Int. J. Syst. Evol. Microbiol.">
        <title>Mesoterricola silvestris gen. nov., sp. nov., Mesoterricola sediminis sp. nov., Geothrix oryzae sp. nov., Geothrix edaphica sp. nov., Geothrix rubra sp. nov., and Geothrix limicola sp. nov., six novel members of Acidobacteriota isolated from soils.</title>
        <authorList>
            <person name="Itoh H."/>
            <person name="Sugisawa Y."/>
            <person name="Mise K."/>
            <person name="Xu Z."/>
            <person name="Kuniyasu M."/>
            <person name="Ushijima N."/>
            <person name="Kawano K."/>
            <person name="Kobayashi E."/>
            <person name="Shiratori Y."/>
            <person name="Masuda Y."/>
            <person name="Senoo K."/>
        </authorList>
    </citation>
    <scope>NUCLEOTIDE SEQUENCE [LARGE SCALE GENOMIC DNA]</scope>
    <source>
        <strain evidence="9">W79</strain>
    </source>
</reference>
<dbReference type="Proteomes" id="UP001238179">
    <property type="component" value="Chromosome"/>
</dbReference>
<dbReference type="AlphaFoldDB" id="A0AA48GIJ4"/>
<dbReference type="Gene3D" id="1.10.3130.10">
    <property type="entry name" value="serine acetyltransferase, domain 1"/>
    <property type="match status" value="1"/>
</dbReference>
<accession>A0AA48GIJ4</accession>
<dbReference type="CDD" id="cd03354">
    <property type="entry name" value="LbH_SAT"/>
    <property type="match status" value="1"/>
</dbReference>
<evidence type="ECO:0000313" key="8">
    <source>
        <dbReference type="EMBL" id="BDU71664.1"/>
    </source>
</evidence>
<dbReference type="EC" id="2.3.1.30" evidence="7"/>
<dbReference type="PROSITE" id="PS00101">
    <property type="entry name" value="HEXAPEP_TRANSFERASES"/>
    <property type="match status" value="1"/>
</dbReference>
<dbReference type="PIRSF" id="PIRSF000441">
    <property type="entry name" value="CysE"/>
    <property type="match status" value="1"/>
</dbReference>
<protein>
    <recommendedName>
        <fullName evidence="7">Serine acetyltransferase</fullName>
        <ecNumber evidence="7">2.3.1.30</ecNumber>
    </recommendedName>
</protein>
<evidence type="ECO:0000256" key="7">
    <source>
        <dbReference type="PIRNR" id="PIRNR000441"/>
    </source>
</evidence>
<dbReference type="InterPro" id="IPR018357">
    <property type="entry name" value="Hexapep_transf_CS"/>
</dbReference>
<dbReference type="GO" id="GO:0009001">
    <property type="term" value="F:serine O-acetyltransferase activity"/>
    <property type="evidence" value="ECO:0007669"/>
    <property type="project" value="UniProtKB-EC"/>
</dbReference>
<comment type="similarity">
    <text evidence="1 7">Belongs to the transferase hexapeptide repeat family.</text>
</comment>
<sequence length="190" mass="19892">MNQAACCHLPYQPESPALSRLPYFLSDAAAIWRRDPALRGGALKALEIILYASFWALLFHRIAHALHALGLPFVPRLLSQAARFLTGIEIHPGAVIGRGLFIDHGMGVVIGETAIVGEDVLLYHGVTLGGVDARPGRRHPRLGNGVMVGAGAKVLGPVTIGDGARIGAQSVVLASVPPGRTAVGAPARIL</sequence>
<keyword evidence="3 7" id="KW-0808">Transferase</keyword>
<evidence type="ECO:0000313" key="9">
    <source>
        <dbReference type="Proteomes" id="UP001238179"/>
    </source>
</evidence>
<dbReference type="InterPro" id="IPR011004">
    <property type="entry name" value="Trimer_LpxA-like_sf"/>
</dbReference>
<dbReference type="NCBIfam" id="NF041874">
    <property type="entry name" value="EPS_EpsC"/>
    <property type="match status" value="1"/>
</dbReference>
<keyword evidence="2" id="KW-0028">Amino-acid biosynthesis</keyword>
<dbReference type="InterPro" id="IPR045304">
    <property type="entry name" value="LbH_SAT"/>
</dbReference>
<organism evidence="8 9">
    <name type="scientific">Mesoterricola silvestris</name>
    <dbReference type="NCBI Taxonomy" id="2927979"/>
    <lineage>
        <taxon>Bacteria</taxon>
        <taxon>Pseudomonadati</taxon>
        <taxon>Acidobacteriota</taxon>
        <taxon>Holophagae</taxon>
        <taxon>Holophagales</taxon>
        <taxon>Holophagaceae</taxon>
        <taxon>Mesoterricola</taxon>
    </lineage>
</organism>
<keyword evidence="4" id="KW-0677">Repeat</keyword>
<dbReference type="EMBL" id="AP027080">
    <property type="protein sequence ID" value="BDU71664.1"/>
    <property type="molecule type" value="Genomic_DNA"/>
</dbReference>
<dbReference type="Pfam" id="PF00132">
    <property type="entry name" value="Hexapep"/>
    <property type="match status" value="1"/>
</dbReference>
<evidence type="ECO:0000256" key="3">
    <source>
        <dbReference type="ARBA" id="ARBA00022679"/>
    </source>
</evidence>
<dbReference type="InterPro" id="IPR001451">
    <property type="entry name" value="Hexapep"/>
</dbReference>
<proteinExistence type="inferred from homology"/>
<gene>
    <name evidence="8" type="ORF">METEAL_08380</name>
</gene>
<evidence type="ECO:0000256" key="4">
    <source>
        <dbReference type="ARBA" id="ARBA00022737"/>
    </source>
</evidence>
<comment type="catalytic activity">
    <reaction evidence="6 7">
        <text>L-serine + acetyl-CoA = O-acetyl-L-serine + CoA</text>
        <dbReference type="Rhea" id="RHEA:24560"/>
        <dbReference type="ChEBI" id="CHEBI:33384"/>
        <dbReference type="ChEBI" id="CHEBI:57287"/>
        <dbReference type="ChEBI" id="CHEBI:57288"/>
        <dbReference type="ChEBI" id="CHEBI:58340"/>
        <dbReference type="EC" id="2.3.1.30"/>
    </reaction>
</comment>
<evidence type="ECO:0000256" key="6">
    <source>
        <dbReference type="ARBA" id="ARBA00049486"/>
    </source>
</evidence>